<evidence type="ECO:0000313" key="2">
    <source>
        <dbReference type="EMBL" id="ORX84682.1"/>
    </source>
</evidence>
<reference evidence="2 3" key="2">
    <citation type="submission" date="2016-08" db="EMBL/GenBank/DDBJ databases">
        <title>Pervasive Adenine N6-methylation of Active Genes in Fungi.</title>
        <authorList>
            <consortium name="DOE Joint Genome Institute"/>
            <person name="Mondo S.J."/>
            <person name="Dannebaum R.O."/>
            <person name="Kuo R.C."/>
            <person name="Labutti K."/>
            <person name="Haridas S."/>
            <person name="Kuo A."/>
            <person name="Salamov A."/>
            <person name="Ahrendt S.R."/>
            <person name="Lipzen A."/>
            <person name="Sullivan W."/>
            <person name="Andreopoulos W.B."/>
            <person name="Clum A."/>
            <person name="Lindquist E."/>
            <person name="Daum C."/>
            <person name="Ramamoorthy G.K."/>
            <person name="Gryganskyi A."/>
            <person name="Culley D."/>
            <person name="Magnuson J.K."/>
            <person name="James T.Y."/>
            <person name="O'Malley M.A."/>
            <person name="Stajich J.E."/>
            <person name="Spatafora J.W."/>
            <person name="Visel A."/>
            <person name="Grigoriev I.V."/>
        </authorList>
    </citation>
    <scope>NUCLEOTIDE SEQUENCE [LARGE SCALE GENOMIC DNA]</scope>
    <source>
        <strain evidence="2 3">S4</strain>
    </source>
</reference>
<organism evidence="2 3">
    <name type="scientific">Anaeromyces robustus</name>
    <dbReference type="NCBI Taxonomy" id="1754192"/>
    <lineage>
        <taxon>Eukaryota</taxon>
        <taxon>Fungi</taxon>
        <taxon>Fungi incertae sedis</taxon>
        <taxon>Chytridiomycota</taxon>
        <taxon>Chytridiomycota incertae sedis</taxon>
        <taxon>Neocallimastigomycetes</taxon>
        <taxon>Neocallimastigales</taxon>
        <taxon>Neocallimastigaceae</taxon>
        <taxon>Anaeromyces</taxon>
    </lineage>
</organism>
<gene>
    <name evidence="2" type="ORF">BCR32DRAFT_306312</name>
</gene>
<name>A0A1Y1XG58_9FUNG</name>
<feature type="transmembrane region" description="Helical" evidence="1">
    <location>
        <begin position="274"/>
        <end position="296"/>
    </location>
</feature>
<feature type="transmembrane region" description="Helical" evidence="1">
    <location>
        <begin position="59"/>
        <end position="78"/>
    </location>
</feature>
<keyword evidence="1" id="KW-1133">Transmembrane helix</keyword>
<dbReference type="Proteomes" id="UP000193944">
    <property type="component" value="Unassembled WGS sequence"/>
</dbReference>
<keyword evidence="3" id="KW-1185">Reference proteome</keyword>
<sequence>TNRVFNNVNNSYIDQYCDKIVSIFTEFLYGNKLAKDALMELDNITKIYFVTIKSLTGTIMLALLISLACLLLFLFIFLTKKKFKEKFSFFSSDLWFIYCLGYIMMLSSEFFYFEELSDLKCNLRFSLLHIGMNLWLIPILYKLLICFPEKNKYSEYLIIHKNKFIFICIGIEVVLNLLLSITPYTKEVKIFGNTIINKNFSQCTMKSIFGNIVIFIDIMIKVFIVLCIMLLSFIEWNVKEIYEDVRAIAINQYISSFSMALLIVLDYIKINNYNIIFIFHSSIIIFVCIFNYLFIYSIRLLFIRSKIIEKDGVNIRSSISSKSEKNFSSKTQGTGIISQLISYHYKNYSIETGDVVVSTTNSFMAQLI</sequence>
<feature type="transmembrane region" description="Helical" evidence="1">
    <location>
        <begin position="125"/>
        <end position="144"/>
    </location>
</feature>
<feature type="transmembrane region" description="Helical" evidence="1">
    <location>
        <begin position="245"/>
        <end position="268"/>
    </location>
</feature>
<keyword evidence="1" id="KW-0812">Transmembrane</keyword>
<proteinExistence type="predicted"/>
<comment type="caution">
    <text evidence="2">The sequence shown here is derived from an EMBL/GenBank/DDBJ whole genome shotgun (WGS) entry which is preliminary data.</text>
</comment>
<dbReference type="AlphaFoldDB" id="A0A1Y1XG58"/>
<dbReference type="EMBL" id="MCFG01000048">
    <property type="protein sequence ID" value="ORX84682.1"/>
    <property type="molecule type" value="Genomic_DNA"/>
</dbReference>
<evidence type="ECO:0000313" key="3">
    <source>
        <dbReference type="Proteomes" id="UP000193944"/>
    </source>
</evidence>
<keyword evidence="1" id="KW-0472">Membrane</keyword>
<evidence type="ECO:0008006" key="4">
    <source>
        <dbReference type="Google" id="ProtNLM"/>
    </source>
</evidence>
<reference evidence="2 3" key="1">
    <citation type="submission" date="2016-08" db="EMBL/GenBank/DDBJ databases">
        <title>A Parts List for Fungal Cellulosomes Revealed by Comparative Genomics.</title>
        <authorList>
            <consortium name="DOE Joint Genome Institute"/>
            <person name="Haitjema C.H."/>
            <person name="Gilmore S.P."/>
            <person name="Henske J.K."/>
            <person name="Solomon K.V."/>
            <person name="De Groot R."/>
            <person name="Kuo A."/>
            <person name="Mondo S.J."/>
            <person name="Salamov A.A."/>
            <person name="Labutti K."/>
            <person name="Zhao Z."/>
            <person name="Chiniquy J."/>
            <person name="Barry K."/>
            <person name="Brewer H.M."/>
            <person name="Purvine S.O."/>
            <person name="Wright A.T."/>
            <person name="Boxma B."/>
            <person name="Van Alen T."/>
            <person name="Hackstein J.H."/>
            <person name="Baker S.E."/>
            <person name="Grigoriev I.V."/>
            <person name="O'Malley M.A."/>
        </authorList>
    </citation>
    <scope>NUCLEOTIDE SEQUENCE [LARGE SCALE GENOMIC DNA]</scope>
    <source>
        <strain evidence="2 3">S4</strain>
    </source>
</reference>
<feature type="transmembrane region" description="Helical" evidence="1">
    <location>
        <begin position="90"/>
        <end position="113"/>
    </location>
</feature>
<accession>A0A1Y1XG58</accession>
<protein>
    <recommendedName>
        <fullName evidence="4">G-protein coupled receptors family 3 profile domain-containing protein</fullName>
    </recommendedName>
</protein>
<evidence type="ECO:0000256" key="1">
    <source>
        <dbReference type="SAM" id="Phobius"/>
    </source>
</evidence>
<feature type="transmembrane region" description="Helical" evidence="1">
    <location>
        <begin position="208"/>
        <end position="233"/>
    </location>
</feature>
<feature type="transmembrane region" description="Helical" evidence="1">
    <location>
        <begin position="164"/>
        <end position="184"/>
    </location>
</feature>
<feature type="non-terminal residue" evidence="2">
    <location>
        <position position="1"/>
    </location>
</feature>